<dbReference type="Pfam" id="PF13365">
    <property type="entry name" value="Trypsin_2"/>
    <property type="match status" value="1"/>
</dbReference>
<dbReference type="AlphaFoldDB" id="A0A498C5Y8"/>
<dbReference type="Proteomes" id="UP000275461">
    <property type="component" value="Unassembled WGS sequence"/>
</dbReference>
<reference evidence="1 2" key="1">
    <citation type="submission" date="2018-10" db="EMBL/GenBank/DDBJ databases">
        <title>Genomic Encyclopedia of Type Strains, Phase IV (KMG-IV): sequencing the most valuable type-strain genomes for metagenomic binning, comparative biology and taxonomic classification.</title>
        <authorList>
            <person name="Goeker M."/>
        </authorList>
    </citation>
    <scope>NUCLEOTIDE SEQUENCE [LARGE SCALE GENOMIC DNA]</scope>
    <source>
        <strain evidence="1 2">DSM 12769</strain>
    </source>
</reference>
<proteinExistence type="predicted"/>
<dbReference type="EMBL" id="RCDA01000001">
    <property type="protein sequence ID" value="RLK51664.1"/>
    <property type="molecule type" value="Genomic_DNA"/>
</dbReference>
<dbReference type="Gene3D" id="2.40.10.10">
    <property type="entry name" value="Trypsin-like serine proteases"/>
    <property type="match status" value="2"/>
</dbReference>
<evidence type="ECO:0000313" key="2">
    <source>
        <dbReference type="Proteomes" id="UP000275461"/>
    </source>
</evidence>
<keyword evidence="2" id="KW-1185">Reference proteome</keyword>
<dbReference type="SUPFAM" id="SSF50494">
    <property type="entry name" value="Trypsin-like serine proteases"/>
    <property type="match status" value="1"/>
</dbReference>
<protein>
    <submittedName>
        <fullName evidence="1">Trypsin-like peptidase</fullName>
    </submittedName>
</protein>
<name>A0A498C5Y8_9GAMM</name>
<accession>A0A498C5Y8</accession>
<sequence length="281" mass="29822">MLMRKADLTCSSSTSAYPGNARGVVRWVLLVVVVMVLLILLFAPRLAQADSLPDTVERVEPAIVSIATYQSTRSPRLNHLGTGFVVGDGRLVATNLHVLPDRLDTEARERLVVVAGTGRDLDMRHAEKVADSDSHDLALLRISGAALPALTLGDSDAVRTGEKLALTGFPIGMILGMYPATHRASVSARTPMALPAAHSGQLDAGRVAQLRRNRPMVFQLDGTAYPGNSGSPLYRIDTGEVVGIINQVFVQGGREAAVGSPSGISYAVPASALQQLLDQQQ</sequence>
<dbReference type="PANTHER" id="PTHR43019">
    <property type="entry name" value="SERINE ENDOPROTEASE DEGS"/>
    <property type="match status" value="1"/>
</dbReference>
<comment type="caution">
    <text evidence="1">The sequence shown here is derived from an EMBL/GenBank/DDBJ whole genome shotgun (WGS) entry which is preliminary data.</text>
</comment>
<gene>
    <name evidence="1" type="ORF">DFR31_1609</name>
</gene>
<organism evidence="1 2">
    <name type="scientific">Alkalispirillum mobile</name>
    <dbReference type="NCBI Taxonomy" id="85925"/>
    <lineage>
        <taxon>Bacteria</taxon>
        <taxon>Pseudomonadati</taxon>
        <taxon>Pseudomonadota</taxon>
        <taxon>Gammaproteobacteria</taxon>
        <taxon>Chromatiales</taxon>
        <taxon>Ectothiorhodospiraceae</taxon>
        <taxon>Alkalispirillum</taxon>
    </lineage>
</organism>
<evidence type="ECO:0000313" key="1">
    <source>
        <dbReference type="EMBL" id="RLK51664.1"/>
    </source>
</evidence>
<dbReference type="InterPro" id="IPR009003">
    <property type="entry name" value="Peptidase_S1_PA"/>
</dbReference>
<dbReference type="InterPro" id="IPR043504">
    <property type="entry name" value="Peptidase_S1_PA_chymotrypsin"/>
</dbReference>